<protein>
    <submittedName>
        <fullName evidence="2">Transposase</fullName>
    </submittedName>
</protein>
<dbReference type="Gene3D" id="3.40.50.300">
    <property type="entry name" value="P-loop containing nucleotide triphosphate hydrolases"/>
    <property type="match status" value="1"/>
</dbReference>
<dbReference type="Proteomes" id="UP000215509">
    <property type="component" value="Unassembled WGS sequence"/>
</dbReference>
<dbReference type="RefSeq" id="WP_094014169.1">
    <property type="nucleotide sequence ID" value="NZ_NMQW01000009.1"/>
</dbReference>
<dbReference type="Pfam" id="PF05621">
    <property type="entry name" value="TniB"/>
    <property type="match status" value="1"/>
</dbReference>
<accession>A0A229UUQ7</accession>
<dbReference type="PANTHER" id="PTHR35894">
    <property type="entry name" value="GENERAL SECRETION PATHWAY PROTEIN A-RELATED"/>
    <property type="match status" value="1"/>
</dbReference>
<keyword evidence="3" id="KW-1185">Reference proteome</keyword>
<dbReference type="InterPro" id="IPR052026">
    <property type="entry name" value="ExeA_AAA_ATPase_DNA-bind"/>
</dbReference>
<evidence type="ECO:0000259" key="1">
    <source>
        <dbReference type="SMART" id="SM00382"/>
    </source>
</evidence>
<dbReference type="OrthoDB" id="8581376at2"/>
<dbReference type="AlphaFoldDB" id="A0A229UUQ7"/>
<proteinExistence type="predicted"/>
<evidence type="ECO:0000313" key="2">
    <source>
        <dbReference type="EMBL" id="OXM87073.1"/>
    </source>
</evidence>
<dbReference type="EMBL" id="NMQW01000009">
    <property type="protein sequence ID" value="OXM87073.1"/>
    <property type="molecule type" value="Genomic_DNA"/>
</dbReference>
<evidence type="ECO:0000313" key="3">
    <source>
        <dbReference type="Proteomes" id="UP000215509"/>
    </source>
</evidence>
<dbReference type="InterPro" id="IPR027417">
    <property type="entry name" value="P-loop_NTPase"/>
</dbReference>
<name>A0A229UUQ7_9BACL</name>
<sequence>MIERMERFPTLNGTPPTFHEYARRIEHVKKIIVKHPKFNEAMRQLEEVHELSKESVLAESLYIGGRTGVGKTTLLEQYLERYPRKMMKTYTHVPILYVKVPPRAKSPKALASKILRQLGDLLFDSGSEENMTERIQTYVQKCHIEMIILDEFQHLIDRDTQHVLALASDWLKTLAEEIRIPVVLCGLPESQRIFEHNEQLDGRYANRILFEQFHFGSREEQLEFRKFLKYMDDQLPFCESSNLGDPQTAAKIYYFSHGVPRYIKDLLREATKIALRKGEDCLTERALRDAYHRITRSVRPFAINPFEQSNFDLREVMEVEQKMEEAFLKKSQEARKQGRKKK</sequence>
<comment type="caution">
    <text evidence="2">The sequence shown here is derived from an EMBL/GenBank/DDBJ whole genome shotgun (WGS) entry which is preliminary data.</text>
</comment>
<organism evidence="2 3">
    <name type="scientific">Paenibacillus rigui</name>
    <dbReference type="NCBI Taxonomy" id="554312"/>
    <lineage>
        <taxon>Bacteria</taxon>
        <taxon>Bacillati</taxon>
        <taxon>Bacillota</taxon>
        <taxon>Bacilli</taxon>
        <taxon>Bacillales</taxon>
        <taxon>Paenibacillaceae</taxon>
        <taxon>Paenibacillus</taxon>
    </lineage>
</organism>
<dbReference type="InterPro" id="IPR008868">
    <property type="entry name" value="TniB"/>
</dbReference>
<dbReference type="InterPro" id="IPR003593">
    <property type="entry name" value="AAA+_ATPase"/>
</dbReference>
<dbReference type="SUPFAM" id="SSF52540">
    <property type="entry name" value="P-loop containing nucleoside triphosphate hydrolases"/>
    <property type="match status" value="1"/>
</dbReference>
<dbReference type="PANTHER" id="PTHR35894:SF1">
    <property type="entry name" value="PHOSPHORIBULOKINASE _ URIDINE KINASE FAMILY"/>
    <property type="match status" value="1"/>
</dbReference>
<gene>
    <name evidence="2" type="ORF">CF651_07075</name>
</gene>
<feature type="domain" description="AAA+ ATPase" evidence="1">
    <location>
        <begin position="57"/>
        <end position="214"/>
    </location>
</feature>
<reference evidence="2 3" key="1">
    <citation type="submission" date="2017-07" db="EMBL/GenBank/DDBJ databases">
        <title>Genome sequencing and assembly of Paenibacillus rigui.</title>
        <authorList>
            <person name="Mayilraj S."/>
        </authorList>
    </citation>
    <scope>NUCLEOTIDE SEQUENCE [LARGE SCALE GENOMIC DNA]</scope>
    <source>
        <strain evidence="2 3">JCM 16352</strain>
    </source>
</reference>
<dbReference type="SMART" id="SM00382">
    <property type="entry name" value="AAA"/>
    <property type="match status" value="1"/>
</dbReference>